<evidence type="ECO:0000313" key="3">
    <source>
        <dbReference type="Proteomes" id="UP000602198"/>
    </source>
</evidence>
<gene>
    <name evidence="2" type="ORF">JK358_07785</name>
</gene>
<feature type="transmembrane region" description="Helical" evidence="1">
    <location>
        <begin position="33"/>
        <end position="52"/>
    </location>
</feature>
<feature type="transmembrane region" description="Helical" evidence="1">
    <location>
        <begin position="114"/>
        <end position="134"/>
    </location>
</feature>
<keyword evidence="1" id="KW-0472">Membrane</keyword>
<dbReference type="Proteomes" id="UP000602198">
    <property type="component" value="Unassembled WGS sequence"/>
</dbReference>
<reference evidence="2 3" key="1">
    <citation type="submission" date="2021-01" db="EMBL/GenBank/DDBJ databases">
        <title>WGS of actinomycetes isolated from Thailand.</title>
        <authorList>
            <person name="Thawai C."/>
        </authorList>
    </citation>
    <scope>NUCLEOTIDE SEQUENCE [LARGE SCALE GENOMIC DNA]</scope>
    <source>
        <strain evidence="2 3">LPG 2</strain>
    </source>
</reference>
<evidence type="ECO:0000256" key="1">
    <source>
        <dbReference type="SAM" id="Phobius"/>
    </source>
</evidence>
<keyword evidence="3" id="KW-1185">Reference proteome</keyword>
<evidence type="ECO:0000313" key="2">
    <source>
        <dbReference type="EMBL" id="MBL1074295.1"/>
    </source>
</evidence>
<keyword evidence="1" id="KW-0812">Transmembrane</keyword>
<keyword evidence="1" id="KW-1133">Transmembrane helix</keyword>
<dbReference type="RefSeq" id="WP_201945104.1">
    <property type="nucleotide sequence ID" value="NZ_JAERRJ010000002.1"/>
</dbReference>
<protein>
    <submittedName>
        <fullName evidence="2">Uncharacterized protein</fullName>
    </submittedName>
</protein>
<organism evidence="2 3">
    <name type="scientific">Nocardia acididurans</name>
    <dbReference type="NCBI Taxonomy" id="2802282"/>
    <lineage>
        <taxon>Bacteria</taxon>
        <taxon>Bacillati</taxon>
        <taxon>Actinomycetota</taxon>
        <taxon>Actinomycetes</taxon>
        <taxon>Mycobacteriales</taxon>
        <taxon>Nocardiaceae</taxon>
        <taxon>Nocardia</taxon>
    </lineage>
</organism>
<comment type="caution">
    <text evidence="2">The sequence shown here is derived from an EMBL/GenBank/DDBJ whole genome shotgun (WGS) entry which is preliminary data.</text>
</comment>
<dbReference type="EMBL" id="JAERRJ010000002">
    <property type="protein sequence ID" value="MBL1074295.1"/>
    <property type="molecule type" value="Genomic_DNA"/>
</dbReference>
<proteinExistence type="predicted"/>
<name>A0ABS1M2J9_9NOCA</name>
<sequence>MSIVFVGALVVLCAVLATAMWRSGDSTAQVASKYVALFGVTLLIVLALGVSADPRIARRAKPDSGHEGEAPTTIVPGSTLRFGLFQALWVSFALLFLGAAAETAAAAWQTHFVLVLVLIGLGVFAASAPALALAGRLRPGRIALTPGEIIYEGWSSRTSMRWEDVALVRPAFERVPVIEIAGPDTTHWSSYDLPPGVRLGAKPVRIWNLDPLRVAGRIVVECPRCPVDRNVLCEFLAFYAENPSARTELGTILALKRWQALEADTRR</sequence>
<accession>A0ABS1M2J9</accession>
<feature type="transmembrane region" description="Helical" evidence="1">
    <location>
        <begin position="87"/>
        <end position="108"/>
    </location>
</feature>